<dbReference type="Proteomes" id="UP000010878">
    <property type="component" value="Chromosome"/>
</dbReference>
<feature type="region of interest" description="Disordered" evidence="2">
    <location>
        <begin position="51"/>
        <end position="87"/>
    </location>
</feature>
<feature type="coiled-coil region" evidence="1">
    <location>
        <begin position="91"/>
        <end position="142"/>
    </location>
</feature>
<name>L0JY15_9EURY</name>
<dbReference type="KEGG" id="nou:Natoc_2143"/>
<reference evidence="3 4" key="1">
    <citation type="submission" date="2012-11" db="EMBL/GenBank/DDBJ databases">
        <title>FINISHED of Natronococcus occultus SP4, DSM 3396.</title>
        <authorList>
            <consortium name="DOE Joint Genome Institute"/>
            <person name="Eisen J."/>
            <person name="Huntemann M."/>
            <person name="Wei C.-L."/>
            <person name="Han J."/>
            <person name="Detter J.C."/>
            <person name="Han C."/>
            <person name="Tapia R."/>
            <person name="Chen A."/>
            <person name="Kyrpides N."/>
            <person name="Mavromatis K."/>
            <person name="Markowitz V."/>
            <person name="Szeto E."/>
            <person name="Ivanova N."/>
            <person name="Mikhailova N."/>
            <person name="Ovchinnikova G."/>
            <person name="Pagani I."/>
            <person name="Pati A."/>
            <person name="Goodwin L."/>
            <person name="Nordberg H.P."/>
            <person name="Cantor M.N."/>
            <person name="Hua S.X."/>
            <person name="Woyke T."/>
            <person name="Eisen J."/>
            <person name="Klenk H.-P."/>
            <person name="Klenk H.-P."/>
        </authorList>
    </citation>
    <scope>NUCLEOTIDE SEQUENCE [LARGE SCALE GENOMIC DNA]</scope>
    <source>
        <strain evidence="3 4">SP4</strain>
    </source>
</reference>
<evidence type="ECO:0000256" key="2">
    <source>
        <dbReference type="SAM" id="MobiDB-lite"/>
    </source>
</evidence>
<sequence length="165" mass="17988">MSDDTGFGSAPAVSEYVEYCQTQAGLLSGRVETMTEEANELLDEIDEQLAELRSELEDRSGDTPRTERPPSATGPDGGTDVDDLEATGRDLEEKQTLVDAKQARIQAFQELSAGYTELAADLQTEVEDAEEALTRIVEFEAEADAPAYFDERETLCEVALEADGE</sequence>
<evidence type="ECO:0000313" key="3">
    <source>
        <dbReference type="EMBL" id="AGB37927.1"/>
    </source>
</evidence>
<organism evidence="3 4">
    <name type="scientific">Natronococcus occultus SP4</name>
    <dbReference type="NCBI Taxonomy" id="694430"/>
    <lineage>
        <taxon>Archaea</taxon>
        <taxon>Methanobacteriati</taxon>
        <taxon>Methanobacteriota</taxon>
        <taxon>Stenosarchaea group</taxon>
        <taxon>Halobacteria</taxon>
        <taxon>Halobacteriales</taxon>
        <taxon>Natrialbaceae</taxon>
        <taxon>Natronococcus</taxon>
    </lineage>
</organism>
<dbReference type="eggNOG" id="arCOG09027">
    <property type="taxonomic scope" value="Archaea"/>
</dbReference>
<dbReference type="OrthoDB" id="343088at2157"/>
<gene>
    <name evidence="3" type="ORF">Natoc_2143</name>
</gene>
<dbReference type="STRING" id="694430.Natoc_2143"/>
<dbReference type="RefSeq" id="WP_015321370.1">
    <property type="nucleotide sequence ID" value="NC_019974.1"/>
</dbReference>
<dbReference type="AlphaFoldDB" id="L0JY15"/>
<keyword evidence="1" id="KW-0175">Coiled coil</keyword>
<dbReference type="EMBL" id="CP003929">
    <property type="protein sequence ID" value="AGB37927.1"/>
    <property type="molecule type" value="Genomic_DNA"/>
</dbReference>
<proteinExistence type="predicted"/>
<protein>
    <submittedName>
        <fullName evidence="3">Uncharacterized protein</fullName>
    </submittedName>
</protein>
<accession>L0JY15</accession>
<feature type="compositionally biased region" description="Basic and acidic residues" evidence="2">
    <location>
        <begin position="51"/>
        <end position="68"/>
    </location>
</feature>
<evidence type="ECO:0000256" key="1">
    <source>
        <dbReference type="SAM" id="Coils"/>
    </source>
</evidence>
<dbReference type="GeneID" id="14403827"/>
<evidence type="ECO:0000313" key="4">
    <source>
        <dbReference type="Proteomes" id="UP000010878"/>
    </source>
</evidence>
<keyword evidence="4" id="KW-1185">Reference proteome</keyword>
<dbReference type="HOGENOM" id="CLU_1607206_0_0_2"/>